<keyword evidence="3 6" id="KW-0560">Oxidoreductase</keyword>
<dbReference type="InterPro" id="IPR013328">
    <property type="entry name" value="6PGD_dom2"/>
</dbReference>
<organism evidence="6 7">
    <name type="scientific">Paenibacillus turicensis</name>
    <dbReference type="NCBI Taxonomy" id="160487"/>
    <lineage>
        <taxon>Bacteria</taxon>
        <taxon>Bacillati</taxon>
        <taxon>Bacillota</taxon>
        <taxon>Bacilli</taxon>
        <taxon>Bacillales</taxon>
        <taxon>Paenibacillaceae</taxon>
        <taxon>Paenibacillus</taxon>
    </lineage>
</organism>
<dbReference type="PIRSF" id="PIRSF000105">
    <property type="entry name" value="HCDH"/>
    <property type="match status" value="1"/>
</dbReference>
<evidence type="ECO:0000313" key="6">
    <source>
        <dbReference type="EMBL" id="MBP1906197.1"/>
    </source>
</evidence>
<feature type="domain" description="3-hydroxyacyl-CoA dehydrogenase C-terminal" evidence="4">
    <location>
        <begin position="184"/>
        <end position="280"/>
    </location>
</feature>
<protein>
    <submittedName>
        <fullName evidence="6">3-hydroxybutyryl-CoA dehydrogenase</fullName>
        <ecNumber evidence="6">1.1.1.157</ecNumber>
    </submittedName>
</protein>
<dbReference type="InterPro" id="IPR006108">
    <property type="entry name" value="3HC_DH_C"/>
</dbReference>
<feature type="domain" description="3-hydroxyacyl-CoA dehydrogenase NAD binding" evidence="5">
    <location>
        <begin position="2"/>
        <end position="181"/>
    </location>
</feature>
<dbReference type="InterPro" id="IPR006176">
    <property type="entry name" value="3-OHacyl-CoA_DH_NAD-bd"/>
</dbReference>
<dbReference type="SUPFAM" id="SSF51735">
    <property type="entry name" value="NAD(P)-binding Rossmann-fold domains"/>
    <property type="match status" value="1"/>
</dbReference>
<comment type="similarity">
    <text evidence="2">Belongs to the 3-hydroxyacyl-CoA dehydrogenase family.</text>
</comment>
<dbReference type="RefSeq" id="WP_210089800.1">
    <property type="nucleotide sequence ID" value="NZ_JAGGKG010000013.1"/>
</dbReference>
<dbReference type="InterPro" id="IPR008927">
    <property type="entry name" value="6-PGluconate_DH-like_C_sf"/>
</dbReference>
<dbReference type="GO" id="GO:0008691">
    <property type="term" value="F:3-hydroxybutyryl-CoA dehydrogenase activity"/>
    <property type="evidence" value="ECO:0007669"/>
    <property type="project" value="UniProtKB-EC"/>
</dbReference>
<dbReference type="InterPro" id="IPR022694">
    <property type="entry name" value="3-OHacyl-CoA_DH"/>
</dbReference>
<comment type="pathway">
    <text evidence="1">Lipid metabolism; butanoate metabolism.</text>
</comment>
<gene>
    <name evidence="6" type="ORF">J2Z32_002846</name>
</gene>
<dbReference type="Proteomes" id="UP001519272">
    <property type="component" value="Unassembled WGS sequence"/>
</dbReference>
<evidence type="ECO:0000259" key="5">
    <source>
        <dbReference type="Pfam" id="PF02737"/>
    </source>
</evidence>
<dbReference type="InterPro" id="IPR036291">
    <property type="entry name" value="NAD(P)-bd_dom_sf"/>
</dbReference>
<dbReference type="EC" id="1.1.1.157" evidence="6"/>
<evidence type="ECO:0000256" key="2">
    <source>
        <dbReference type="ARBA" id="ARBA00009463"/>
    </source>
</evidence>
<dbReference type="Pfam" id="PF02737">
    <property type="entry name" value="3HCDH_N"/>
    <property type="match status" value="1"/>
</dbReference>
<name>A0ABS4FUE4_9BACL</name>
<dbReference type="PANTHER" id="PTHR48075:SF5">
    <property type="entry name" value="3-HYDROXYBUTYRYL-COA DEHYDROGENASE"/>
    <property type="match status" value="1"/>
</dbReference>
<dbReference type="Gene3D" id="1.10.1040.10">
    <property type="entry name" value="N-(1-d-carboxylethyl)-l-norvaline Dehydrogenase, domain 2"/>
    <property type="match status" value="1"/>
</dbReference>
<evidence type="ECO:0000256" key="3">
    <source>
        <dbReference type="ARBA" id="ARBA00023002"/>
    </source>
</evidence>
<dbReference type="Pfam" id="PF00725">
    <property type="entry name" value="3HCDH"/>
    <property type="match status" value="1"/>
</dbReference>
<accession>A0ABS4FUE4</accession>
<reference evidence="6 7" key="1">
    <citation type="submission" date="2021-03" db="EMBL/GenBank/DDBJ databases">
        <title>Genomic Encyclopedia of Type Strains, Phase IV (KMG-IV): sequencing the most valuable type-strain genomes for metagenomic binning, comparative biology and taxonomic classification.</title>
        <authorList>
            <person name="Goeker M."/>
        </authorList>
    </citation>
    <scope>NUCLEOTIDE SEQUENCE [LARGE SCALE GENOMIC DNA]</scope>
    <source>
        <strain evidence="6 7">DSM 14349</strain>
    </source>
</reference>
<evidence type="ECO:0000256" key="1">
    <source>
        <dbReference type="ARBA" id="ARBA00005086"/>
    </source>
</evidence>
<proteinExistence type="inferred from homology"/>
<dbReference type="PANTHER" id="PTHR48075">
    <property type="entry name" value="3-HYDROXYACYL-COA DEHYDROGENASE FAMILY PROTEIN"/>
    <property type="match status" value="1"/>
</dbReference>
<keyword evidence="7" id="KW-1185">Reference proteome</keyword>
<sequence length="281" mass="31325">MKIGVIGAGTMGCGVAQTFAEYGYSVLLLDVSEEALEKAKINIYNISRFRVMQQTENQNIDPQGIIERIQFSTDISIMKDADFVVENAVENPSIKKEIYEQLDEICKKDVIFAANTSCISITSLGSYTTRPQQVIGIHFMNPVPQIKAAEVIKGFLTSEDTISRVVDLLSKIDKESIVINDSPGFVSNRISHLMMNEAIFLVQEQCAEPKDIDDIFVKCYGHKMGPLATADLIGLDTVMDSLHVLYESLQDSKFRCSPLLRKMVDARKLGVKSGEGFYKYN</sequence>
<evidence type="ECO:0000313" key="7">
    <source>
        <dbReference type="Proteomes" id="UP001519272"/>
    </source>
</evidence>
<dbReference type="Gene3D" id="3.40.50.720">
    <property type="entry name" value="NAD(P)-binding Rossmann-like Domain"/>
    <property type="match status" value="1"/>
</dbReference>
<evidence type="ECO:0000259" key="4">
    <source>
        <dbReference type="Pfam" id="PF00725"/>
    </source>
</evidence>
<dbReference type="EMBL" id="JAGGKG010000013">
    <property type="protein sequence ID" value="MBP1906197.1"/>
    <property type="molecule type" value="Genomic_DNA"/>
</dbReference>
<dbReference type="SUPFAM" id="SSF48179">
    <property type="entry name" value="6-phosphogluconate dehydrogenase C-terminal domain-like"/>
    <property type="match status" value="1"/>
</dbReference>
<comment type="caution">
    <text evidence="6">The sequence shown here is derived from an EMBL/GenBank/DDBJ whole genome shotgun (WGS) entry which is preliminary data.</text>
</comment>